<dbReference type="Proteomes" id="UP000253437">
    <property type="component" value="Unassembled WGS sequence"/>
</dbReference>
<keyword evidence="1" id="KW-0812">Transmembrane</keyword>
<accession>A0A8B3DLV2</accession>
<dbReference type="InterPro" id="IPR018392">
    <property type="entry name" value="LysM"/>
</dbReference>
<feature type="transmembrane region" description="Helical" evidence="1">
    <location>
        <begin position="292"/>
        <end position="310"/>
    </location>
</feature>
<proteinExistence type="predicted"/>
<dbReference type="AlphaFoldDB" id="A0A8B3DLV2"/>
<dbReference type="InterPro" id="IPR036779">
    <property type="entry name" value="LysM_dom_sf"/>
</dbReference>
<evidence type="ECO:0000256" key="1">
    <source>
        <dbReference type="SAM" id="Phobius"/>
    </source>
</evidence>
<keyword evidence="1" id="KW-0472">Membrane</keyword>
<dbReference type="SMART" id="SM00257">
    <property type="entry name" value="LysM"/>
    <property type="match status" value="1"/>
</dbReference>
<dbReference type="RefSeq" id="WP_114091739.1">
    <property type="nucleotide sequence ID" value="NZ_QOUW02000001.1"/>
</dbReference>
<evidence type="ECO:0000313" key="4">
    <source>
        <dbReference type="Proteomes" id="UP000253437"/>
    </source>
</evidence>
<protein>
    <submittedName>
        <fullName evidence="3">LysM peptidoglycan-binding domain-containing protein</fullName>
    </submittedName>
</protein>
<evidence type="ECO:0000259" key="2">
    <source>
        <dbReference type="PROSITE" id="PS51782"/>
    </source>
</evidence>
<feature type="domain" description="LysM" evidence="2">
    <location>
        <begin position="14"/>
        <end position="69"/>
    </location>
</feature>
<dbReference type="Pfam" id="PF01476">
    <property type="entry name" value="LysM"/>
    <property type="match status" value="1"/>
</dbReference>
<gene>
    <name evidence="3" type="ORF">DS957_000470</name>
</gene>
<feature type="transmembrane region" description="Helical" evidence="1">
    <location>
        <begin position="263"/>
        <end position="286"/>
    </location>
</feature>
<sequence>MNTTHFNSVNRYTSIYSVRPGDTLSKIILKFYQVRYGSNEYKAALQQITSDNPQVNDPDKIKIGQSLILRKLNTPTGVESRPISANAQTISETDQKQFDSTVKALSIPEREAFWALSWLDDNWGPASAGIGASFASMGFLLGSESKGNISELKKVDGLYQDYKAGRLTKGQYDYRRRKLLETVAKNLGPTEKLFFNGQKARESMRISRKGGVPATSAIKKNTDKLAKLSKAVAKGGTVLTAVNLGLACDQIARAKTDVERSSIIVETAASTAVGTLAGAAIALVVLATPVGWVSALVLGTVSSFGSYTIGKMAARTYKEHYSDINIAANTGIGDVCSY</sequence>
<dbReference type="CDD" id="cd00118">
    <property type="entry name" value="LysM"/>
    <property type="match status" value="1"/>
</dbReference>
<comment type="caution">
    <text evidence="3">The sequence shown here is derived from an EMBL/GenBank/DDBJ whole genome shotgun (WGS) entry which is preliminary data.</text>
</comment>
<dbReference type="PROSITE" id="PS51782">
    <property type="entry name" value="LYSM"/>
    <property type="match status" value="1"/>
</dbReference>
<reference evidence="3 4" key="1">
    <citation type="submission" date="2018-08" db="EMBL/GenBank/DDBJ databases">
        <title>Vibrio harveyi strains pathogenic to white snook Centropomus viridis Lockington (1877) and potential probiotic bacteria.</title>
        <authorList>
            <person name="Soto-Rodriguez S."/>
            <person name="Gomez-Gil B."/>
            <person name="Lozano-Olvera R."/>
        </authorList>
    </citation>
    <scope>NUCLEOTIDE SEQUENCE [LARGE SCALE GENOMIC DNA]</scope>
    <source>
        <strain evidence="3 4">CAIM 1508</strain>
    </source>
</reference>
<organism evidence="3 4">
    <name type="scientific">Vibrio harveyi</name>
    <name type="common">Beneckea harveyi</name>
    <dbReference type="NCBI Taxonomy" id="669"/>
    <lineage>
        <taxon>Bacteria</taxon>
        <taxon>Pseudomonadati</taxon>
        <taxon>Pseudomonadota</taxon>
        <taxon>Gammaproteobacteria</taxon>
        <taxon>Vibrionales</taxon>
        <taxon>Vibrionaceae</taxon>
        <taxon>Vibrio</taxon>
    </lineage>
</organism>
<dbReference type="EMBL" id="QOUW02000001">
    <property type="protein sequence ID" value="RIW19742.1"/>
    <property type="molecule type" value="Genomic_DNA"/>
</dbReference>
<dbReference type="Gene3D" id="3.10.350.10">
    <property type="entry name" value="LysM domain"/>
    <property type="match status" value="1"/>
</dbReference>
<name>A0A8B3DLV2_VIBHA</name>
<keyword evidence="1" id="KW-1133">Transmembrane helix</keyword>
<evidence type="ECO:0000313" key="3">
    <source>
        <dbReference type="EMBL" id="RIW19742.1"/>
    </source>
</evidence>